<dbReference type="SUPFAM" id="SSF52540">
    <property type="entry name" value="P-loop containing nucleoside triphosphate hydrolases"/>
    <property type="match status" value="1"/>
</dbReference>
<dbReference type="InterPro" id="IPR027417">
    <property type="entry name" value="P-loop_NTPase"/>
</dbReference>
<name>A0A928ZX45_LEPEC</name>
<evidence type="ECO:0000256" key="1">
    <source>
        <dbReference type="ARBA" id="ARBA00022741"/>
    </source>
</evidence>
<dbReference type="AlphaFoldDB" id="A0A928ZX45"/>
<dbReference type="PANTHER" id="PTHR43384">
    <property type="entry name" value="SEPTUM SITE-DETERMINING PROTEIN MIND HOMOLOG, CHLOROPLASTIC-RELATED"/>
    <property type="match status" value="1"/>
</dbReference>
<evidence type="ECO:0000313" key="3">
    <source>
        <dbReference type="EMBL" id="MBE9069109.1"/>
    </source>
</evidence>
<dbReference type="GO" id="GO:0005524">
    <property type="term" value="F:ATP binding"/>
    <property type="evidence" value="ECO:0007669"/>
    <property type="project" value="UniProtKB-KW"/>
</dbReference>
<dbReference type="InterPro" id="IPR050625">
    <property type="entry name" value="ParA/MinD_ATPase"/>
</dbReference>
<dbReference type="PANTHER" id="PTHR43384:SF6">
    <property type="entry name" value="SEPTUM SITE-DETERMINING PROTEIN MIND HOMOLOG, CHLOROPLASTIC"/>
    <property type="match status" value="1"/>
</dbReference>
<dbReference type="Gene3D" id="3.40.50.300">
    <property type="entry name" value="P-loop containing nucleotide triphosphate hydrolases"/>
    <property type="match status" value="1"/>
</dbReference>
<reference evidence="3" key="1">
    <citation type="submission" date="2020-10" db="EMBL/GenBank/DDBJ databases">
        <authorList>
            <person name="Castelo-Branco R."/>
            <person name="Eusebio N."/>
            <person name="Adriana R."/>
            <person name="Vieira A."/>
            <person name="Brugerolle De Fraissinette N."/>
            <person name="Rezende De Castro R."/>
            <person name="Schneider M.P."/>
            <person name="Vasconcelos V."/>
            <person name="Leao P.N."/>
        </authorList>
    </citation>
    <scope>NUCLEOTIDE SEQUENCE</scope>
    <source>
        <strain evidence="3">LEGE 11479</strain>
    </source>
</reference>
<feature type="non-terminal residue" evidence="3">
    <location>
        <position position="516"/>
    </location>
</feature>
<evidence type="ECO:0000256" key="2">
    <source>
        <dbReference type="ARBA" id="ARBA00022840"/>
    </source>
</evidence>
<organism evidence="3 4">
    <name type="scientific">Leptolyngbya cf. ectocarpi LEGE 11479</name>
    <dbReference type="NCBI Taxonomy" id="1828722"/>
    <lineage>
        <taxon>Bacteria</taxon>
        <taxon>Bacillati</taxon>
        <taxon>Cyanobacteriota</taxon>
        <taxon>Cyanophyceae</taxon>
        <taxon>Leptolyngbyales</taxon>
        <taxon>Leptolyngbyaceae</taxon>
        <taxon>Leptolyngbya group</taxon>
        <taxon>Leptolyngbya</taxon>
    </lineage>
</organism>
<dbReference type="GO" id="GO:0009898">
    <property type="term" value="C:cytoplasmic side of plasma membrane"/>
    <property type="evidence" value="ECO:0007669"/>
    <property type="project" value="TreeGrafter"/>
</dbReference>
<accession>A0A928ZX45</accession>
<sequence>MRTLKFSTWLDVRRIIRKKTSNNTRLPKGINAISCFSDALEISISNHADEGLIKSYLKEWFGDWYLETENFIQLDLGDSRLPIEFFVDSPPLTVRDSSIRPFWTEVSYVEYNDSETEESFLQSSTLRKSFILPEPDLQTPSLISFYSFKGGVGRTLHLASYLFALLDSAKELNQEIKILVIDADLEAPGLTYWDRVESQQPAVSFIDFLEIYHYSPIDTKETVRIFAEEVKKTPRFAGKSSFYFLPACLSDQQLLDTPVLPEHLVRSPGGEWSVANSLHQLGKALSVDYILVDLRAGLSEISSPLIFDPRIQRFFVTTATEQSVAGLSLVLEQTNHIKPSGILGKVFYDPTIIISFLTPELKSLKRFEDVLLRFRIIYEASEEEIAEDDFYATSLVIRETDFSQELLYINNWEEARKKLSATSVMKSAKEWSDSQLRLLVDENPEINKNQDLSSLLAQVHDFRDICRRYEFAETGEGEGLLITEPLKNLALNFQRDLPRIVSVGAKGSGKTFIYIQ</sequence>
<dbReference type="EMBL" id="JADEXP010000237">
    <property type="protein sequence ID" value="MBE9069109.1"/>
    <property type="molecule type" value="Genomic_DNA"/>
</dbReference>
<comment type="caution">
    <text evidence="3">The sequence shown here is derived from an EMBL/GenBank/DDBJ whole genome shotgun (WGS) entry which is preliminary data.</text>
</comment>
<keyword evidence="2" id="KW-0067">ATP-binding</keyword>
<dbReference type="GO" id="GO:0051782">
    <property type="term" value="P:negative regulation of cell division"/>
    <property type="evidence" value="ECO:0007669"/>
    <property type="project" value="TreeGrafter"/>
</dbReference>
<dbReference type="Proteomes" id="UP000615026">
    <property type="component" value="Unassembled WGS sequence"/>
</dbReference>
<evidence type="ECO:0000313" key="4">
    <source>
        <dbReference type="Proteomes" id="UP000615026"/>
    </source>
</evidence>
<proteinExistence type="predicted"/>
<dbReference type="NCBIfam" id="NF047398">
    <property type="entry name" value="AAA_KGGVGR"/>
    <property type="match status" value="1"/>
</dbReference>
<protein>
    <submittedName>
        <fullName evidence="3">ParA family protein</fullName>
    </submittedName>
</protein>
<keyword evidence="4" id="KW-1185">Reference proteome</keyword>
<dbReference type="RefSeq" id="WP_228016316.1">
    <property type="nucleotide sequence ID" value="NZ_JADEXP010000237.1"/>
</dbReference>
<dbReference type="GO" id="GO:0005829">
    <property type="term" value="C:cytosol"/>
    <property type="evidence" value="ECO:0007669"/>
    <property type="project" value="TreeGrafter"/>
</dbReference>
<keyword evidence="1" id="KW-0547">Nucleotide-binding</keyword>
<dbReference type="GO" id="GO:0016887">
    <property type="term" value="F:ATP hydrolysis activity"/>
    <property type="evidence" value="ECO:0007669"/>
    <property type="project" value="TreeGrafter"/>
</dbReference>
<gene>
    <name evidence="3" type="ORF">IQ260_20900</name>
</gene>